<keyword evidence="2" id="KW-0812">Transmembrane</keyword>
<dbReference type="PANTHER" id="PTHR12924:SF0">
    <property type="entry name" value="TRANSLOCON-ASSOCIATED PROTEIN SUBUNIT ALPHA"/>
    <property type="match status" value="1"/>
</dbReference>
<reference evidence="9 10" key="1">
    <citation type="submission" date="2018-04" db="EMBL/GenBank/DDBJ databases">
        <authorList>
            <person name="Vogel A."/>
        </authorList>
    </citation>
    <scope>NUCLEOTIDE SEQUENCE [LARGE SCALE GENOMIC DNA]</scope>
</reference>
<evidence type="ECO:0000256" key="4">
    <source>
        <dbReference type="ARBA" id="ARBA00022824"/>
    </source>
</evidence>
<feature type="chain" id="PRO_5019747082" description="Translocon-associated protein subunit alpha" evidence="8">
    <location>
        <begin position="25"/>
        <end position="187"/>
    </location>
</feature>
<sequence length="187" mass="20364">MTIRVFFILAVVLFSAPFLRVARCDSETVVVEGIEEGRDIGIGGEDVQDFGEGSFGPAPGVETVCIFPRNPSKLVPAGEQKELLVGMKNDGESALNVIAIQATLHLPYDHSYIVQNLSTQGFNNATVRPFAQAAFPYLFGVSKFLQPGTFDLVSSTVYEVDQLTYQSTFYNGTIVAFSVLSLFSCFL</sequence>
<keyword evidence="3 7" id="KW-0732">Signal</keyword>
<keyword evidence="10" id="KW-1185">Reference proteome</keyword>
<gene>
    <name evidence="9" type="ORF">CCAM_LOCUS20163</name>
</gene>
<dbReference type="OrthoDB" id="1926781at2759"/>
<keyword evidence="6" id="KW-0472">Membrane</keyword>
<evidence type="ECO:0000256" key="8">
    <source>
        <dbReference type="SAM" id="SignalP"/>
    </source>
</evidence>
<dbReference type="AlphaFoldDB" id="A0A484LQ91"/>
<dbReference type="PANTHER" id="PTHR12924">
    <property type="entry name" value="TRANSLOCON-ASSOCIATED PROTEIN, ALPHA SUBUNIT"/>
    <property type="match status" value="1"/>
</dbReference>
<name>A0A484LQ91_9ASTE</name>
<evidence type="ECO:0000256" key="2">
    <source>
        <dbReference type="ARBA" id="ARBA00022692"/>
    </source>
</evidence>
<evidence type="ECO:0000256" key="3">
    <source>
        <dbReference type="ARBA" id="ARBA00022729"/>
    </source>
</evidence>
<evidence type="ECO:0000256" key="7">
    <source>
        <dbReference type="RuleBase" id="RU368074"/>
    </source>
</evidence>
<keyword evidence="5" id="KW-1133">Transmembrane helix</keyword>
<comment type="subcellular location">
    <subcellularLocation>
        <location evidence="1 7">Endoplasmic reticulum membrane</location>
        <topology evidence="1 7">Single-pass type I membrane protein</topology>
    </subcellularLocation>
</comment>
<comment type="domain">
    <text evidence="7">Shows a remarkable charge distribution with the N-terminus being highly negatively charged, and the cytoplasmic C-terminus positively charged.</text>
</comment>
<dbReference type="EMBL" id="OOIL02001788">
    <property type="protein sequence ID" value="VFQ78387.1"/>
    <property type="molecule type" value="Genomic_DNA"/>
</dbReference>
<organism evidence="9 10">
    <name type="scientific">Cuscuta campestris</name>
    <dbReference type="NCBI Taxonomy" id="132261"/>
    <lineage>
        <taxon>Eukaryota</taxon>
        <taxon>Viridiplantae</taxon>
        <taxon>Streptophyta</taxon>
        <taxon>Embryophyta</taxon>
        <taxon>Tracheophyta</taxon>
        <taxon>Spermatophyta</taxon>
        <taxon>Magnoliopsida</taxon>
        <taxon>eudicotyledons</taxon>
        <taxon>Gunneridae</taxon>
        <taxon>Pentapetalae</taxon>
        <taxon>asterids</taxon>
        <taxon>lamiids</taxon>
        <taxon>Solanales</taxon>
        <taxon>Convolvulaceae</taxon>
        <taxon>Cuscuteae</taxon>
        <taxon>Cuscuta</taxon>
        <taxon>Cuscuta subgen. Grammica</taxon>
        <taxon>Cuscuta sect. Cleistogrammica</taxon>
    </lineage>
</organism>
<feature type="signal peptide" evidence="8">
    <location>
        <begin position="1"/>
        <end position="24"/>
    </location>
</feature>
<dbReference type="Pfam" id="PF03896">
    <property type="entry name" value="TRAP_alpha"/>
    <property type="match status" value="1"/>
</dbReference>
<dbReference type="Proteomes" id="UP000595140">
    <property type="component" value="Unassembled WGS sequence"/>
</dbReference>
<protein>
    <recommendedName>
        <fullName evidence="7">Translocon-associated protein subunit alpha</fullName>
        <shortName evidence="7">TRAP-alpha</shortName>
    </recommendedName>
    <alternativeName>
        <fullName evidence="7">Signal sequence receptor subunit alpha</fullName>
    </alternativeName>
</protein>
<dbReference type="InterPro" id="IPR005595">
    <property type="entry name" value="TRAP_alpha"/>
</dbReference>
<comment type="function">
    <text evidence="7">TRAP proteins are part of a complex whose function is to bind calcium to the ER membrane and thereby regulate the retention of ER resident proteins. May be involved in the recycling of the translocation apparatus after completion of the translocation process or may function as a membrane-bound chaperone facilitating folding of translocated proteins.</text>
</comment>
<proteinExistence type="inferred from homology"/>
<evidence type="ECO:0000256" key="1">
    <source>
        <dbReference type="ARBA" id="ARBA00004115"/>
    </source>
</evidence>
<keyword evidence="4 7" id="KW-0256">Endoplasmic reticulum</keyword>
<comment type="similarity">
    <text evidence="7">Belongs to the TRAP-alpha family.</text>
</comment>
<evidence type="ECO:0000256" key="6">
    <source>
        <dbReference type="ARBA" id="ARBA00023136"/>
    </source>
</evidence>
<keyword evidence="7" id="KW-0106">Calcium</keyword>
<evidence type="ECO:0000313" key="9">
    <source>
        <dbReference type="EMBL" id="VFQ78387.1"/>
    </source>
</evidence>
<evidence type="ECO:0000313" key="10">
    <source>
        <dbReference type="Proteomes" id="UP000595140"/>
    </source>
</evidence>
<dbReference type="GO" id="GO:0005789">
    <property type="term" value="C:endoplasmic reticulum membrane"/>
    <property type="evidence" value="ECO:0007669"/>
    <property type="project" value="UniProtKB-SubCell"/>
</dbReference>
<accession>A0A484LQ91</accession>
<evidence type="ECO:0000256" key="5">
    <source>
        <dbReference type="ARBA" id="ARBA00022989"/>
    </source>
</evidence>
<comment type="subunit">
    <text evidence="7">Heterotetramer of TRAP-alpha, TRAP-beta, TRAP-delta and TRAP-gamma.</text>
</comment>